<gene>
    <name evidence="2" type="ORF">NTG6680_0730</name>
</gene>
<feature type="signal peptide" evidence="1">
    <location>
        <begin position="1"/>
        <end position="22"/>
    </location>
</feature>
<dbReference type="Pfam" id="PF06347">
    <property type="entry name" value="SH3_4"/>
    <property type="match status" value="2"/>
</dbReference>
<sequence>MKLSVTLTLFIALVTAAGSARALDYASVAVSSAILYDAPSLKAKKIFVVNRYLPLEQVVSLDDWVKVRDSSGSLAWIEKHALNSKRFVAVITPLATVYQSAETDAPVAFNTRQQVALEWLESSGNGWVKVRHPDGMTGFVRATEVWGD</sequence>
<dbReference type="Proteomes" id="UP000839052">
    <property type="component" value="Chromosome"/>
</dbReference>
<keyword evidence="3" id="KW-1185">Reference proteome</keyword>
<organism evidence="2 3">
    <name type="scientific">Candidatus Nitrotoga arctica</name>
    <dbReference type="NCBI Taxonomy" id="453162"/>
    <lineage>
        <taxon>Bacteria</taxon>
        <taxon>Pseudomonadati</taxon>
        <taxon>Pseudomonadota</taxon>
        <taxon>Betaproteobacteria</taxon>
        <taxon>Nitrosomonadales</taxon>
        <taxon>Gallionellaceae</taxon>
        <taxon>Candidatus Nitrotoga</taxon>
    </lineage>
</organism>
<name>A0ABN8AMU2_9PROT</name>
<evidence type="ECO:0000313" key="2">
    <source>
        <dbReference type="EMBL" id="CAG9931983.1"/>
    </source>
</evidence>
<dbReference type="InterPro" id="IPR010466">
    <property type="entry name" value="DUF1058"/>
</dbReference>
<proteinExistence type="predicted"/>
<dbReference type="RefSeq" id="WP_239795998.1">
    <property type="nucleotide sequence ID" value="NZ_OU912926.1"/>
</dbReference>
<accession>A0ABN8AMU2</accession>
<feature type="chain" id="PRO_5045037416" description="SH3-like domain-containing protein" evidence="1">
    <location>
        <begin position="23"/>
        <end position="148"/>
    </location>
</feature>
<evidence type="ECO:0000313" key="3">
    <source>
        <dbReference type="Proteomes" id="UP000839052"/>
    </source>
</evidence>
<evidence type="ECO:0008006" key="4">
    <source>
        <dbReference type="Google" id="ProtNLM"/>
    </source>
</evidence>
<dbReference type="Gene3D" id="2.30.30.40">
    <property type="entry name" value="SH3 Domains"/>
    <property type="match status" value="2"/>
</dbReference>
<reference evidence="2 3" key="1">
    <citation type="submission" date="2021-10" db="EMBL/GenBank/DDBJ databases">
        <authorList>
            <person name="Koch H."/>
        </authorList>
    </citation>
    <scope>NUCLEOTIDE SEQUENCE [LARGE SCALE GENOMIC DNA]</scope>
    <source>
        <strain evidence="2">6680</strain>
    </source>
</reference>
<dbReference type="EMBL" id="OU912926">
    <property type="protein sequence ID" value="CAG9931983.1"/>
    <property type="molecule type" value="Genomic_DNA"/>
</dbReference>
<evidence type="ECO:0000256" key="1">
    <source>
        <dbReference type="SAM" id="SignalP"/>
    </source>
</evidence>
<keyword evidence="1" id="KW-0732">Signal</keyword>
<protein>
    <recommendedName>
        <fullName evidence="4">SH3-like domain-containing protein</fullName>
    </recommendedName>
</protein>